<dbReference type="GO" id="GO:0042796">
    <property type="term" value="P:snRNA transcription by RNA polymerase III"/>
    <property type="evidence" value="ECO:0007669"/>
    <property type="project" value="TreeGrafter"/>
</dbReference>
<dbReference type="GO" id="GO:0019185">
    <property type="term" value="C:snRNA-activating protein complex"/>
    <property type="evidence" value="ECO:0007669"/>
    <property type="project" value="TreeGrafter"/>
</dbReference>
<dbReference type="PANTHER" id="PTHR15131:SF3">
    <property type="entry name" value="SNRNA-ACTIVATING PROTEIN COMPLEX SUBUNIT 1"/>
    <property type="match status" value="1"/>
</dbReference>
<reference evidence="1" key="1">
    <citation type="submission" date="2022-12" db="EMBL/GenBank/DDBJ databases">
        <title>Genome assemblies of Blomia tropicalis.</title>
        <authorList>
            <person name="Cui Y."/>
        </authorList>
    </citation>
    <scope>NUCLEOTIDE SEQUENCE</scope>
    <source>
        <tissue evidence="1">Adult mites</tissue>
    </source>
</reference>
<gene>
    <name evidence="1" type="ORF">RDWZM_008910</name>
</gene>
<dbReference type="Pfam" id="PF09808">
    <property type="entry name" value="SNAPC1"/>
    <property type="match status" value="1"/>
</dbReference>
<dbReference type="OMA" id="INCFREL"/>
<dbReference type="GO" id="GO:0042795">
    <property type="term" value="P:snRNA transcription by RNA polymerase II"/>
    <property type="evidence" value="ECO:0007669"/>
    <property type="project" value="TreeGrafter"/>
</dbReference>
<sequence>MNGFKLDYEKLLRLFRETSSVQCQLPSSQIASSSTNSRLSETNEQCQTYEISFSIFINCFRELKFSSILCGHRNMNSLRELSEKINEYLLSRTAPFEPIVVRIFSFYLLYTLWFVQTKCYELPIKIRLDKVSYKNLKNLIQYSTQQQQFDVVLAYRKLLLADAYAFCHSSQQYGPYYKDFLTQLSNTTIPVEIDSESTFLENFKKDKLKYINELNQITEQTEKQFDCESLLNLMKDFEENSSL</sequence>
<keyword evidence="2" id="KW-1185">Reference proteome</keyword>
<dbReference type="AlphaFoldDB" id="A0A9Q0M301"/>
<name>A0A9Q0M301_BLOTA</name>
<dbReference type="PANTHER" id="PTHR15131">
    <property type="entry name" value="SMALL NUCLEAR RNA ACTIVATING COMPLEX, POLYPEPTIDE 1"/>
    <property type="match status" value="1"/>
</dbReference>
<evidence type="ECO:0000313" key="2">
    <source>
        <dbReference type="Proteomes" id="UP001142055"/>
    </source>
</evidence>
<dbReference type="GO" id="GO:0043565">
    <property type="term" value="F:sequence-specific DNA binding"/>
    <property type="evidence" value="ECO:0007669"/>
    <property type="project" value="TreeGrafter"/>
</dbReference>
<protein>
    <submittedName>
        <fullName evidence="1">Uncharacterized protein</fullName>
    </submittedName>
</protein>
<accession>A0A9Q0M301</accession>
<dbReference type="InterPro" id="IPR019188">
    <property type="entry name" value="SNAPC1"/>
</dbReference>
<dbReference type="Proteomes" id="UP001142055">
    <property type="component" value="Chromosome 3"/>
</dbReference>
<comment type="caution">
    <text evidence="1">The sequence shown here is derived from an EMBL/GenBank/DDBJ whole genome shotgun (WGS) entry which is preliminary data.</text>
</comment>
<dbReference type="EMBL" id="JAPWDV010000003">
    <property type="protein sequence ID" value="KAJ6217753.1"/>
    <property type="molecule type" value="Genomic_DNA"/>
</dbReference>
<evidence type="ECO:0000313" key="1">
    <source>
        <dbReference type="EMBL" id="KAJ6217753.1"/>
    </source>
</evidence>
<organism evidence="1 2">
    <name type="scientific">Blomia tropicalis</name>
    <name type="common">Mite</name>
    <dbReference type="NCBI Taxonomy" id="40697"/>
    <lineage>
        <taxon>Eukaryota</taxon>
        <taxon>Metazoa</taxon>
        <taxon>Ecdysozoa</taxon>
        <taxon>Arthropoda</taxon>
        <taxon>Chelicerata</taxon>
        <taxon>Arachnida</taxon>
        <taxon>Acari</taxon>
        <taxon>Acariformes</taxon>
        <taxon>Sarcoptiformes</taxon>
        <taxon>Astigmata</taxon>
        <taxon>Glycyphagoidea</taxon>
        <taxon>Echimyopodidae</taxon>
        <taxon>Blomia</taxon>
    </lineage>
</organism>
<proteinExistence type="predicted"/>